<evidence type="ECO:0000313" key="2">
    <source>
        <dbReference type="Proteomes" id="UP001239111"/>
    </source>
</evidence>
<name>A0ACC2P4I6_9HYME</name>
<dbReference type="Proteomes" id="UP001239111">
    <property type="component" value="Chromosome 2"/>
</dbReference>
<keyword evidence="2" id="KW-1185">Reference proteome</keyword>
<dbReference type="EMBL" id="CM056742">
    <property type="protein sequence ID" value="KAJ8678307.1"/>
    <property type="molecule type" value="Genomic_DNA"/>
</dbReference>
<accession>A0ACC2P4I6</accession>
<protein>
    <submittedName>
        <fullName evidence="1">Uncharacterized protein</fullName>
    </submittedName>
</protein>
<evidence type="ECO:0000313" key="1">
    <source>
        <dbReference type="EMBL" id="KAJ8678307.1"/>
    </source>
</evidence>
<proteinExistence type="predicted"/>
<sequence>MSDDTALFSCSIVIKRDLVPKKHNIVSHVSNPIKSIQMSDIVSGIGDNSSGDEDMEIINFVIVNVEDQNFVSAWGKVNPLIVPISFLSFENELNDGKDQSAEESPNKMCGKYPKPPYKRDDEAMIRGFVSRSDTIPPESWPQFKCLMEDFAATFKDAERLFKSLTSKKKASPKKAARKCKGSTRTKLLALAKKDGLGRKLIPLTDSLKNLTQSSKKSKSYVASMGTVSPLSSSPSKRSGTSDDSTFNKEPSVYNHSLMIEVDTNDQHLAPPLSVRKTSFCSPSVEGILAKCNSRDDSLFTVNNPSPDLQNGHLYTLEVHDGVETSSNYTRETTLKDSILSEIRAEIDMSEKRLKNKMDVRFEELKNIVLRERNLCVKCSILG</sequence>
<comment type="caution">
    <text evidence="1">The sequence shown here is derived from an EMBL/GenBank/DDBJ whole genome shotgun (WGS) entry which is preliminary data.</text>
</comment>
<reference evidence="1" key="1">
    <citation type="submission" date="2023-04" db="EMBL/GenBank/DDBJ databases">
        <title>A chromosome-level genome assembly of the parasitoid wasp Eretmocerus hayati.</title>
        <authorList>
            <person name="Zhong Y."/>
            <person name="Liu S."/>
            <person name="Liu Y."/>
        </authorList>
    </citation>
    <scope>NUCLEOTIDE SEQUENCE</scope>
    <source>
        <strain evidence="1">ZJU_SS_LIU_2023</strain>
    </source>
</reference>
<gene>
    <name evidence="1" type="ORF">QAD02_014094</name>
</gene>
<organism evidence="1 2">
    <name type="scientific">Eretmocerus hayati</name>
    <dbReference type="NCBI Taxonomy" id="131215"/>
    <lineage>
        <taxon>Eukaryota</taxon>
        <taxon>Metazoa</taxon>
        <taxon>Ecdysozoa</taxon>
        <taxon>Arthropoda</taxon>
        <taxon>Hexapoda</taxon>
        <taxon>Insecta</taxon>
        <taxon>Pterygota</taxon>
        <taxon>Neoptera</taxon>
        <taxon>Endopterygota</taxon>
        <taxon>Hymenoptera</taxon>
        <taxon>Apocrita</taxon>
        <taxon>Proctotrupomorpha</taxon>
        <taxon>Chalcidoidea</taxon>
        <taxon>Aphelinidae</taxon>
        <taxon>Aphelininae</taxon>
        <taxon>Eretmocerus</taxon>
    </lineage>
</organism>